<keyword evidence="12" id="KW-1185">Reference proteome</keyword>
<keyword evidence="3 8" id="KW-0479">Metal-binding</keyword>
<dbReference type="GO" id="GO:0004601">
    <property type="term" value="F:peroxidase activity"/>
    <property type="evidence" value="ECO:0007669"/>
    <property type="project" value="UniProtKB-KW"/>
</dbReference>
<evidence type="ECO:0000313" key="11">
    <source>
        <dbReference type="EMBL" id="MDL2403511.1"/>
    </source>
</evidence>
<dbReference type="RefSeq" id="WP_285872944.1">
    <property type="nucleotide sequence ID" value="NZ_JARFYM010000050.1"/>
</dbReference>
<evidence type="ECO:0000256" key="2">
    <source>
        <dbReference type="ARBA" id="ARBA00022617"/>
    </source>
</evidence>
<dbReference type="Pfam" id="PF03150">
    <property type="entry name" value="CCP_MauG"/>
    <property type="match status" value="1"/>
</dbReference>
<evidence type="ECO:0000256" key="6">
    <source>
        <dbReference type="ARBA" id="ARBA00023002"/>
    </source>
</evidence>
<evidence type="ECO:0000313" key="12">
    <source>
        <dbReference type="Proteomes" id="UP001172645"/>
    </source>
</evidence>
<keyword evidence="11" id="KW-0575">Peroxidase</keyword>
<dbReference type="InterPro" id="IPR051395">
    <property type="entry name" value="Cytochrome_c_Peroxidase/MauG"/>
</dbReference>
<dbReference type="InterPro" id="IPR026259">
    <property type="entry name" value="MauG/Cytc_peroxidase"/>
</dbReference>
<keyword evidence="5" id="KW-0574">Periplasm</keyword>
<dbReference type="Gene3D" id="1.10.760.10">
    <property type="entry name" value="Cytochrome c-like domain"/>
    <property type="match status" value="2"/>
</dbReference>
<dbReference type="InterPro" id="IPR036909">
    <property type="entry name" value="Cyt_c-like_dom_sf"/>
</dbReference>
<keyword evidence="6" id="KW-0560">Oxidoreductase</keyword>
<evidence type="ECO:0000256" key="8">
    <source>
        <dbReference type="PROSITE-ProRule" id="PRU00433"/>
    </source>
</evidence>
<evidence type="ECO:0000256" key="4">
    <source>
        <dbReference type="ARBA" id="ARBA00022729"/>
    </source>
</evidence>
<protein>
    <submittedName>
        <fullName evidence="11">Cytochrome c peroxidase</fullName>
    </submittedName>
</protein>
<name>A0ABT7K4S4_9HYPH</name>
<keyword evidence="7 8" id="KW-0408">Iron</keyword>
<evidence type="ECO:0000259" key="10">
    <source>
        <dbReference type="PROSITE" id="PS51007"/>
    </source>
</evidence>
<dbReference type="PIRSF" id="PIRSF000294">
    <property type="entry name" value="Cytochrome-c_peroxidase"/>
    <property type="match status" value="1"/>
</dbReference>
<keyword evidence="4 9" id="KW-0732">Signal</keyword>
<dbReference type="Proteomes" id="UP001172645">
    <property type="component" value="Unassembled WGS sequence"/>
</dbReference>
<dbReference type="PANTHER" id="PTHR30600:SF7">
    <property type="entry name" value="CYTOCHROME C PEROXIDASE-RELATED"/>
    <property type="match status" value="1"/>
</dbReference>
<evidence type="ECO:0000256" key="3">
    <source>
        <dbReference type="ARBA" id="ARBA00022723"/>
    </source>
</evidence>
<evidence type="ECO:0000256" key="5">
    <source>
        <dbReference type="ARBA" id="ARBA00022764"/>
    </source>
</evidence>
<evidence type="ECO:0000256" key="7">
    <source>
        <dbReference type="ARBA" id="ARBA00023004"/>
    </source>
</evidence>
<feature type="chain" id="PRO_5045329444" evidence="9">
    <location>
        <begin position="22"/>
        <end position="342"/>
    </location>
</feature>
<gene>
    <name evidence="11" type="ORF">PY649_32055</name>
</gene>
<dbReference type="InterPro" id="IPR009056">
    <property type="entry name" value="Cyt_c-like_dom"/>
</dbReference>
<dbReference type="PROSITE" id="PS51007">
    <property type="entry name" value="CYTC"/>
    <property type="match status" value="1"/>
</dbReference>
<evidence type="ECO:0000256" key="1">
    <source>
        <dbReference type="ARBA" id="ARBA00004418"/>
    </source>
</evidence>
<feature type="domain" description="Cytochrome c" evidence="10">
    <location>
        <begin position="208"/>
        <end position="325"/>
    </location>
</feature>
<organism evidence="11 12">
    <name type="scientific">Rhizobium mayense</name>
    <dbReference type="NCBI Taxonomy" id="1312184"/>
    <lineage>
        <taxon>Bacteria</taxon>
        <taxon>Pseudomonadati</taxon>
        <taxon>Pseudomonadota</taxon>
        <taxon>Alphaproteobacteria</taxon>
        <taxon>Hyphomicrobiales</taxon>
        <taxon>Rhizobiaceae</taxon>
        <taxon>Rhizobium/Agrobacterium group</taxon>
        <taxon>Rhizobium</taxon>
    </lineage>
</organism>
<dbReference type="InterPro" id="IPR004852">
    <property type="entry name" value="Di-haem_cyt_c_peroxidsae"/>
</dbReference>
<evidence type="ECO:0000256" key="9">
    <source>
        <dbReference type="SAM" id="SignalP"/>
    </source>
</evidence>
<proteinExistence type="predicted"/>
<feature type="signal peptide" evidence="9">
    <location>
        <begin position="1"/>
        <end position="21"/>
    </location>
</feature>
<comment type="subcellular location">
    <subcellularLocation>
        <location evidence="1">Periplasm</location>
    </subcellularLocation>
</comment>
<dbReference type="EMBL" id="JARFYM010000050">
    <property type="protein sequence ID" value="MDL2403511.1"/>
    <property type="molecule type" value="Genomic_DNA"/>
</dbReference>
<keyword evidence="2 8" id="KW-0349">Heme</keyword>
<sequence>MTRFLHPLIAFLSRLVRPAFAFVIAASGLQALAADGFSPGTRQPFAPLPQPPILDEMKADLGSKLFADPILSSKAMLACTSCHDLQAGGTINMPRTIGYCGRQHRFNAPTIFNVGNNYRFGWQGGFTSLEEQNESVLLDKNIMNADWPTLIERLRNSDVYRSLFEQAYHRNPDRSATLDALATYQRSLTTPNSDFDRYLMGDPSALSADATAGMQLFRNYGCASCHQGSNLGGNMFQSFGIYTEPPPGNSADGDVGRFALTGNADDKGVFRVPSLRNVAVTAPYFHDGRAKTLEEAVDVMGKVQLGRPLSQTEIRSLVAFLKAFTGEYHGKKLQTADAQKHD</sequence>
<reference evidence="11" key="1">
    <citation type="submission" date="2023-06" db="EMBL/GenBank/DDBJ databases">
        <title>Phylogenetic Diversity of Rhizobium strains.</title>
        <authorList>
            <person name="Moura F.T."/>
            <person name="Helene L.C.F."/>
            <person name="Hungria M."/>
        </authorList>
    </citation>
    <scope>NUCLEOTIDE SEQUENCE</scope>
    <source>
        <strain evidence="11">CCGE526</strain>
    </source>
</reference>
<accession>A0ABT7K4S4</accession>
<dbReference type="SUPFAM" id="SSF46626">
    <property type="entry name" value="Cytochrome c"/>
    <property type="match status" value="2"/>
</dbReference>
<comment type="caution">
    <text evidence="11">The sequence shown here is derived from an EMBL/GenBank/DDBJ whole genome shotgun (WGS) entry which is preliminary data.</text>
</comment>
<dbReference type="PANTHER" id="PTHR30600">
    <property type="entry name" value="CYTOCHROME C PEROXIDASE-RELATED"/>
    <property type="match status" value="1"/>
</dbReference>